<name>A0ABQ7PNK0_9HYPO</name>
<gene>
    <name evidence="2" type="ORF">E4U57_000690</name>
</gene>
<feature type="region of interest" description="Disordered" evidence="1">
    <location>
        <begin position="1"/>
        <end position="32"/>
    </location>
</feature>
<protein>
    <submittedName>
        <fullName evidence="2">Uncharacterized protein</fullName>
    </submittedName>
</protein>
<dbReference type="Proteomes" id="UP000742024">
    <property type="component" value="Unassembled WGS sequence"/>
</dbReference>
<keyword evidence="3" id="KW-1185">Reference proteome</keyword>
<evidence type="ECO:0000313" key="3">
    <source>
        <dbReference type="Proteomes" id="UP000742024"/>
    </source>
</evidence>
<proteinExistence type="predicted"/>
<sequence>MTDRLVNGTDGTHEEHSEPPTGADDAVEEPPATEVTLQELREVLERRRRQRETARAVTNGHGPTFNEHRQNRNPVLPLRREVGGTSRFFVLGTTNGWNQLCADFPEEDLNHTLLDDTILTV</sequence>
<feature type="region of interest" description="Disordered" evidence="1">
    <location>
        <begin position="46"/>
        <end position="79"/>
    </location>
</feature>
<evidence type="ECO:0000313" key="2">
    <source>
        <dbReference type="EMBL" id="KAG5967532.1"/>
    </source>
</evidence>
<organism evidence="2 3">
    <name type="scientific">Claviceps arundinis</name>
    <dbReference type="NCBI Taxonomy" id="1623583"/>
    <lineage>
        <taxon>Eukaryota</taxon>
        <taxon>Fungi</taxon>
        <taxon>Dikarya</taxon>
        <taxon>Ascomycota</taxon>
        <taxon>Pezizomycotina</taxon>
        <taxon>Sordariomycetes</taxon>
        <taxon>Hypocreomycetidae</taxon>
        <taxon>Hypocreales</taxon>
        <taxon>Clavicipitaceae</taxon>
        <taxon>Claviceps</taxon>
    </lineage>
</organism>
<evidence type="ECO:0000256" key="1">
    <source>
        <dbReference type="SAM" id="MobiDB-lite"/>
    </source>
</evidence>
<accession>A0ABQ7PNK0</accession>
<dbReference type="EMBL" id="SRPR01000012">
    <property type="protein sequence ID" value="KAG5967532.1"/>
    <property type="molecule type" value="Genomic_DNA"/>
</dbReference>
<reference evidence="2 3" key="1">
    <citation type="journal article" date="2020" name="bioRxiv">
        <title>Whole genome comparisons of ergot fungi reveals the divergence and evolution of species within the genus Claviceps are the result of varying mechanisms driving genome evolution and host range expansion.</title>
        <authorList>
            <person name="Wyka S.A."/>
            <person name="Mondo S.J."/>
            <person name="Liu M."/>
            <person name="Dettman J."/>
            <person name="Nalam V."/>
            <person name="Broders K.D."/>
        </authorList>
    </citation>
    <scope>NUCLEOTIDE SEQUENCE [LARGE SCALE GENOMIC DNA]</scope>
    <source>
        <strain evidence="2 3">LM583</strain>
    </source>
</reference>
<comment type="caution">
    <text evidence="2">The sequence shown here is derived from an EMBL/GenBank/DDBJ whole genome shotgun (WGS) entry which is preliminary data.</text>
</comment>